<comment type="caution">
    <text evidence="2">The sequence shown here is derived from an EMBL/GenBank/DDBJ whole genome shotgun (WGS) entry which is preliminary data.</text>
</comment>
<reference evidence="2" key="1">
    <citation type="submission" date="2020-10" db="EMBL/GenBank/DDBJ databases">
        <authorList>
            <person name="Gilroy R."/>
        </authorList>
    </citation>
    <scope>NUCLEOTIDE SEQUENCE</scope>
    <source>
        <strain evidence="2">6919</strain>
    </source>
</reference>
<dbReference type="EMBL" id="JADIMC010000086">
    <property type="protein sequence ID" value="MBO8476825.1"/>
    <property type="molecule type" value="Genomic_DNA"/>
</dbReference>
<evidence type="ECO:0000313" key="3">
    <source>
        <dbReference type="Proteomes" id="UP000823598"/>
    </source>
</evidence>
<dbReference type="AlphaFoldDB" id="A0A9D9NKI4"/>
<organism evidence="2 3">
    <name type="scientific">Candidatus Limisoma faecipullorum</name>
    <dbReference type="NCBI Taxonomy" id="2840854"/>
    <lineage>
        <taxon>Bacteria</taxon>
        <taxon>Pseudomonadati</taxon>
        <taxon>Bacteroidota</taxon>
        <taxon>Bacteroidia</taxon>
        <taxon>Bacteroidales</taxon>
        <taxon>Candidatus Limisoma</taxon>
    </lineage>
</organism>
<proteinExistence type="predicted"/>
<evidence type="ECO:0000313" key="2">
    <source>
        <dbReference type="EMBL" id="MBO8476825.1"/>
    </source>
</evidence>
<name>A0A9D9NKI4_9BACT</name>
<evidence type="ECO:0000256" key="1">
    <source>
        <dbReference type="SAM" id="SignalP"/>
    </source>
</evidence>
<dbReference type="Proteomes" id="UP000823598">
    <property type="component" value="Unassembled WGS sequence"/>
</dbReference>
<keyword evidence="1" id="KW-0732">Signal</keyword>
<reference evidence="2" key="2">
    <citation type="journal article" date="2021" name="PeerJ">
        <title>Extensive microbial diversity within the chicken gut microbiome revealed by metagenomics and culture.</title>
        <authorList>
            <person name="Gilroy R."/>
            <person name="Ravi A."/>
            <person name="Getino M."/>
            <person name="Pursley I."/>
            <person name="Horton D.L."/>
            <person name="Alikhan N.F."/>
            <person name="Baker D."/>
            <person name="Gharbi K."/>
            <person name="Hall N."/>
            <person name="Watson M."/>
            <person name="Adriaenssens E.M."/>
            <person name="Foster-Nyarko E."/>
            <person name="Jarju S."/>
            <person name="Secka A."/>
            <person name="Antonio M."/>
            <person name="Oren A."/>
            <person name="Chaudhuri R.R."/>
            <person name="La Ragione R."/>
            <person name="Hildebrand F."/>
            <person name="Pallen M.J."/>
        </authorList>
    </citation>
    <scope>NUCLEOTIDE SEQUENCE</scope>
    <source>
        <strain evidence="2">6919</strain>
    </source>
</reference>
<sequence>MKKLIVLLIAALLPVVAADADTGSSSPPLTQKEQRRTLRGYKGFVELGMGATFHNYGIVAEQKGNPRFTTAYGIEMMTSHGFQFNNRLYLGVGVGINECTETNIMVPMFADLRINILNKRISPILYFRGGYAVGEYYGGYAGLGVGFRIGLKRDTKNAIYISTEFTGLIDAENSILTPILHNKPIGERETLSCKRWLFKIGYEF</sequence>
<evidence type="ECO:0008006" key="4">
    <source>
        <dbReference type="Google" id="ProtNLM"/>
    </source>
</evidence>
<gene>
    <name evidence="2" type="ORF">IAB88_07520</name>
</gene>
<protein>
    <recommendedName>
        <fullName evidence="4">Outer membrane protein beta-barrel domain-containing protein</fullName>
    </recommendedName>
</protein>
<accession>A0A9D9NKI4</accession>
<feature type="signal peptide" evidence="1">
    <location>
        <begin position="1"/>
        <end position="17"/>
    </location>
</feature>
<feature type="chain" id="PRO_5039127968" description="Outer membrane protein beta-barrel domain-containing protein" evidence="1">
    <location>
        <begin position="18"/>
        <end position="204"/>
    </location>
</feature>